<gene>
    <name evidence="1" type="ORF">QFC19_005703</name>
</gene>
<evidence type="ECO:0000313" key="2">
    <source>
        <dbReference type="Proteomes" id="UP001241377"/>
    </source>
</evidence>
<reference evidence="1" key="1">
    <citation type="submission" date="2023-04" db="EMBL/GenBank/DDBJ databases">
        <title>Draft Genome sequencing of Naganishia species isolated from polar environments using Oxford Nanopore Technology.</title>
        <authorList>
            <person name="Leo P."/>
            <person name="Venkateswaran K."/>
        </authorList>
    </citation>
    <scope>NUCLEOTIDE SEQUENCE</scope>
    <source>
        <strain evidence="1">MNA-CCFEE 5261</strain>
    </source>
</reference>
<sequence length="520" mass="56489">MGFGFHTASAVLMVICLVFLILATISAPVVPSFALGQTTSHRFGVFGLCEIKSGSCTKAAYPYTLGDIDKGSGWTLAPSTRNSLSKIFILCPIGAGLSLITLLAILVGHCVGSVALILAIVFNAISFIIAVLVCVIVIVVFNPNVAWTGWILIGLAVASLFSLILLVLALKFHGSRDDADENEGDTTSFEGDRAFGVPNKAFDEKFSAPRSGGYGDDSSFKQSYQFTVQKPQTQVSKTLTNSSVYNSNPQLAKDFTVHDRPSNLSLGRTGTASSSFYDELRVNLVNGPNTPVVSNKQMAPNVRPEVAQTQMPAPKQPPYPAQNPLDKRPYNPTDMSVFEHHPEVEGHRPFTELPDDEPARINHNYSKSDEMDSDADSDFTSVSQRAPNPNYQPQMNYFPPPQQAGGPVPYGGNPHPPQQPPQQNYGYSQGQQYAPQFVSRPAGNFGPPPSQNYAPPMHQQLRGPTVSENILSQNPDVNFARTGRRGHQQQYKPGAARINQQRNLMGNRAAGFRDSPYGGF</sequence>
<name>A0ACC2VMQ3_9TREE</name>
<evidence type="ECO:0000313" key="1">
    <source>
        <dbReference type="EMBL" id="KAJ9100170.1"/>
    </source>
</evidence>
<dbReference type="EMBL" id="JASBWR010000065">
    <property type="protein sequence ID" value="KAJ9100170.1"/>
    <property type="molecule type" value="Genomic_DNA"/>
</dbReference>
<proteinExistence type="predicted"/>
<accession>A0ACC2VMQ3</accession>
<keyword evidence="2" id="KW-1185">Reference proteome</keyword>
<organism evidence="1 2">
    <name type="scientific">Naganishia cerealis</name>
    <dbReference type="NCBI Taxonomy" id="610337"/>
    <lineage>
        <taxon>Eukaryota</taxon>
        <taxon>Fungi</taxon>
        <taxon>Dikarya</taxon>
        <taxon>Basidiomycota</taxon>
        <taxon>Agaricomycotina</taxon>
        <taxon>Tremellomycetes</taxon>
        <taxon>Filobasidiales</taxon>
        <taxon>Filobasidiaceae</taxon>
        <taxon>Naganishia</taxon>
    </lineage>
</organism>
<protein>
    <submittedName>
        <fullName evidence="1">Uncharacterized protein</fullName>
    </submittedName>
</protein>
<comment type="caution">
    <text evidence="1">The sequence shown here is derived from an EMBL/GenBank/DDBJ whole genome shotgun (WGS) entry which is preliminary data.</text>
</comment>
<dbReference type="Proteomes" id="UP001241377">
    <property type="component" value="Unassembled WGS sequence"/>
</dbReference>